<evidence type="ECO:0000313" key="3">
    <source>
        <dbReference type="EMBL" id="MDY0408961.1"/>
    </source>
</evidence>
<proteinExistence type="predicted"/>
<dbReference type="Gene3D" id="2.30.110.10">
    <property type="entry name" value="Electron Transport, Fmn-binding Protein, Chain A"/>
    <property type="match status" value="1"/>
</dbReference>
<dbReference type="EC" id="1.-.-.-" evidence="3"/>
<dbReference type="SUPFAM" id="SSF50475">
    <property type="entry name" value="FMN-binding split barrel"/>
    <property type="match status" value="1"/>
</dbReference>
<evidence type="ECO:0000313" key="4">
    <source>
        <dbReference type="Proteomes" id="UP001275315"/>
    </source>
</evidence>
<dbReference type="InterPro" id="IPR050268">
    <property type="entry name" value="NADH-dep_flavin_reductase"/>
</dbReference>
<accession>A0ABU5CRJ9</accession>
<sequence>MDDQRFRKAMGKFATGVTIVTTKTGEDIHGMTANAFMSVSLNPKLVLISIDEDANMNRYIQDEKRFAVSILHEKQKYLSAYFAGQVKERKTIAFANFLEMPVIKEALVTLVCDVADTIVAGDHTLFLGKVQDLAINDGLPLTFFDGDYQQFATDIKLDG</sequence>
<gene>
    <name evidence="3" type="ORF">RWD45_10860</name>
</gene>
<dbReference type="SMART" id="SM00903">
    <property type="entry name" value="Flavin_Reduct"/>
    <property type="match status" value="1"/>
</dbReference>
<organism evidence="3 4">
    <name type="scientific">Paracerasibacillus soli</name>
    <dbReference type="NCBI Taxonomy" id="480284"/>
    <lineage>
        <taxon>Bacteria</taxon>
        <taxon>Bacillati</taxon>
        <taxon>Bacillota</taxon>
        <taxon>Bacilli</taxon>
        <taxon>Bacillales</taxon>
        <taxon>Bacillaceae</taxon>
        <taxon>Paracerasibacillus</taxon>
    </lineage>
</organism>
<name>A0ABU5CRJ9_9BACI</name>
<dbReference type="PANTHER" id="PTHR30466:SF1">
    <property type="entry name" value="FMN REDUCTASE (NADH) RUTF"/>
    <property type="match status" value="1"/>
</dbReference>
<dbReference type="InterPro" id="IPR002563">
    <property type="entry name" value="Flavin_Rdtase-like_dom"/>
</dbReference>
<dbReference type="Proteomes" id="UP001275315">
    <property type="component" value="Unassembled WGS sequence"/>
</dbReference>
<protein>
    <submittedName>
        <fullName evidence="3">Flavin reductase family protein</fullName>
        <ecNumber evidence="3">1.-.-.-</ecNumber>
    </submittedName>
</protein>
<dbReference type="EMBL" id="JAWDIQ010000001">
    <property type="protein sequence ID" value="MDY0408961.1"/>
    <property type="molecule type" value="Genomic_DNA"/>
</dbReference>
<reference evidence="3 4" key="1">
    <citation type="submission" date="2023-10" db="EMBL/GenBank/DDBJ databases">
        <title>Virgibacillus soli CC-YMP-6 genome.</title>
        <authorList>
            <person name="Miliotis G."/>
            <person name="Sengupta P."/>
            <person name="Hameed A."/>
            <person name="Chuvochina M."/>
            <person name="Mcdonagh F."/>
            <person name="Simpson A.C."/>
            <person name="Singh N.K."/>
            <person name="Rekha P.D."/>
            <person name="Raman K."/>
            <person name="Hugenholtz P."/>
            <person name="Venkateswaran K."/>
        </authorList>
    </citation>
    <scope>NUCLEOTIDE SEQUENCE [LARGE SCALE GENOMIC DNA]</scope>
    <source>
        <strain evidence="3 4">CC-YMP-6</strain>
    </source>
</reference>
<dbReference type="RefSeq" id="WP_320379661.1">
    <property type="nucleotide sequence ID" value="NZ_JAWDIQ010000001.1"/>
</dbReference>
<keyword evidence="1 3" id="KW-0560">Oxidoreductase</keyword>
<dbReference type="GO" id="GO:0016491">
    <property type="term" value="F:oxidoreductase activity"/>
    <property type="evidence" value="ECO:0007669"/>
    <property type="project" value="UniProtKB-KW"/>
</dbReference>
<evidence type="ECO:0000259" key="2">
    <source>
        <dbReference type="SMART" id="SM00903"/>
    </source>
</evidence>
<dbReference type="PANTHER" id="PTHR30466">
    <property type="entry name" value="FLAVIN REDUCTASE"/>
    <property type="match status" value="1"/>
</dbReference>
<dbReference type="Pfam" id="PF01613">
    <property type="entry name" value="Flavin_Reduct"/>
    <property type="match status" value="1"/>
</dbReference>
<feature type="domain" description="Flavin reductase like" evidence="2">
    <location>
        <begin position="10"/>
        <end position="150"/>
    </location>
</feature>
<dbReference type="InterPro" id="IPR012349">
    <property type="entry name" value="Split_barrel_FMN-bd"/>
</dbReference>
<keyword evidence="4" id="KW-1185">Reference proteome</keyword>
<comment type="caution">
    <text evidence="3">The sequence shown here is derived from an EMBL/GenBank/DDBJ whole genome shotgun (WGS) entry which is preliminary data.</text>
</comment>
<evidence type="ECO:0000256" key="1">
    <source>
        <dbReference type="ARBA" id="ARBA00023002"/>
    </source>
</evidence>